<evidence type="ECO:0000313" key="9">
    <source>
        <dbReference type="Proteomes" id="UP000195305"/>
    </source>
</evidence>
<dbReference type="Gene3D" id="2.60.120.560">
    <property type="entry name" value="Exo-inulinase, domain 1"/>
    <property type="match status" value="1"/>
</dbReference>
<evidence type="ECO:0000256" key="2">
    <source>
        <dbReference type="ARBA" id="ARBA00012758"/>
    </source>
</evidence>
<dbReference type="InterPro" id="IPR023296">
    <property type="entry name" value="Glyco_hydro_beta-prop_sf"/>
</dbReference>
<keyword evidence="4 5" id="KW-0326">Glycosidase</keyword>
<dbReference type="InterPro" id="IPR013148">
    <property type="entry name" value="Glyco_hydro_32_N"/>
</dbReference>
<evidence type="ECO:0000256" key="5">
    <source>
        <dbReference type="RuleBase" id="RU362110"/>
    </source>
</evidence>
<name>A0A1Y4SUJ9_9FIRM</name>
<gene>
    <name evidence="8" type="ORF">B5E75_12025</name>
</gene>
<dbReference type="AlphaFoldDB" id="A0A1Y4SUJ9"/>
<feature type="domain" description="Glycosyl hydrolase family 32 N-terminal" evidence="6">
    <location>
        <begin position="6"/>
        <end position="316"/>
    </location>
</feature>
<dbReference type="OrthoDB" id="9759709at2"/>
<sequence length="440" mass="52090">MKPKIHFTAPYHWINDPNGLIYYQGNYHIFYQHFPYENFWGTMHWGHATTKDLLHFQHHPIAIYPSCYDDRNGCFSGSAIEKDGKMYLYYTAIRYAKENPDYVHIQYSDDDLIASQFLLISDDGFHFPNKDGKKKVIDVITDSRLGDIRHTRDPKVWQMKNGKYGLIVGSKIPSDTGYCGEVLLYESDDAIHFSYKNCFKDDSIGDMWECPDLIEINDQYFMIFSPEHIHEPQPDSIAVIMPVHFDEETMTITKQGDYMYLDYGLDFYAPQTFLDENHQRTMLAWMRMREPVSNESWTGLYILPRQFEYKNKHVYQSVHNSVKEYFNHSVDHADLSKPFYMHVMMNKESQIDFGGMKLYIQDDCLYCDRSQVSIEHEKVCNLNKTPVLNGQYDLEIYYDYHIFEIFINGGYYVLSQLVYDLGKLIQYHQVQIIDIKENKE</sequence>
<dbReference type="SUPFAM" id="SSF49899">
    <property type="entry name" value="Concanavalin A-like lectins/glucanases"/>
    <property type="match status" value="1"/>
</dbReference>
<organism evidence="8 9">
    <name type="scientific">Massilimicrobiota timonensis</name>
    <dbReference type="NCBI Taxonomy" id="1776392"/>
    <lineage>
        <taxon>Bacteria</taxon>
        <taxon>Bacillati</taxon>
        <taxon>Bacillota</taxon>
        <taxon>Erysipelotrichia</taxon>
        <taxon>Erysipelotrichales</taxon>
        <taxon>Erysipelotrichaceae</taxon>
        <taxon>Massilimicrobiota</taxon>
    </lineage>
</organism>
<dbReference type="InterPro" id="IPR013189">
    <property type="entry name" value="Glyco_hydro_32_C"/>
</dbReference>
<dbReference type="InterPro" id="IPR051214">
    <property type="entry name" value="GH32_Enzymes"/>
</dbReference>
<dbReference type="RefSeq" id="WP_087359551.1">
    <property type="nucleotide sequence ID" value="NZ_AP031415.1"/>
</dbReference>
<proteinExistence type="inferred from homology"/>
<dbReference type="SMART" id="SM00640">
    <property type="entry name" value="Glyco_32"/>
    <property type="match status" value="1"/>
</dbReference>
<reference evidence="8 9" key="1">
    <citation type="journal article" date="2018" name="BMC Genomics">
        <title>Whole genome sequencing and function prediction of 133 gut anaerobes isolated from chicken caecum in pure cultures.</title>
        <authorList>
            <person name="Medvecky M."/>
            <person name="Cejkova D."/>
            <person name="Polansky O."/>
            <person name="Karasova D."/>
            <person name="Kubasova T."/>
            <person name="Cizek A."/>
            <person name="Rychlik I."/>
        </authorList>
    </citation>
    <scope>NUCLEOTIDE SEQUENCE [LARGE SCALE GENOMIC DNA]</scope>
    <source>
        <strain evidence="8 9">An13</strain>
    </source>
</reference>
<evidence type="ECO:0000256" key="4">
    <source>
        <dbReference type="ARBA" id="ARBA00023295"/>
    </source>
</evidence>
<dbReference type="EC" id="3.2.1.26" evidence="2"/>
<comment type="caution">
    <text evidence="8">The sequence shown here is derived from an EMBL/GenBank/DDBJ whole genome shotgun (WGS) entry which is preliminary data.</text>
</comment>
<evidence type="ECO:0000313" key="8">
    <source>
        <dbReference type="EMBL" id="OUQ32661.1"/>
    </source>
</evidence>
<dbReference type="PANTHER" id="PTHR43101">
    <property type="entry name" value="BETA-FRUCTOSIDASE"/>
    <property type="match status" value="1"/>
</dbReference>
<dbReference type="Proteomes" id="UP000195305">
    <property type="component" value="Unassembled WGS sequence"/>
</dbReference>
<comment type="similarity">
    <text evidence="1 5">Belongs to the glycosyl hydrolase 32 family.</text>
</comment>
<dbReference type="PANTHER" id="PTHR43101:SF1">
    <property type="entry name" value="BETA-FRUCTOSIDASE"/>
    <property type="match status" value="1"/>
</dbReference>
<keyword evidence="3 5" id="KW-0378">Hydrolase</keyword>
<dbReference type="GO" id="GO:0004564">
    <property type="term" value="F:beta-fructofuranosidase activity"/>
    <property type="evidence" value="ECO:0007669"/>
    <property type="project" value="UniProtKB-EC"/>
</dbReference>
<dbReference type="CDD" id="cd08996">
    <property type="entry name" value="GH32_FFase"/>
    <property type="match status" value="1"/>
</dbReference>
<dbReference type="Pfam" id="PF00251">
    <property type="entry name" value="Glyco_hydro_32N"/>
    <property type="match status" value="1"/>
</dbReference>
<evidence type="ECO:0000256" key="1">
    <source>
        <dbReference type="ARBA" id="ARBA00009902"/>
    </source>
</evidence>
<dbReference type="GO" id="GO:0005975">
    <property type="term" value="P:carbohydrate metabolic process"/>
    <property type="evidence" value="ECO:0007669"/>
    <property type="project" value="InterPro"/>
</dbReference>
<evidence type="ECO:0000259" key="7">
    <source>
        <dbReference type="Pfam" id="PF08244"/>
    </source>
</evidence>
<dbReference type="Pfam" id="PF08244">
    <property type="entry name" value="Glyco_hydro_32C"/>
    <property type="match status" value="1"/>
</dbReference>
<dbReference type="InterPro" id="IPR013320">
    <property type="entry name" value="ConA-like_dom_sf"/>
</dbReference>
<dbReference type="SUPFAM" id="SSF75005">
    <property type="entry name" value="Arabinanase/levansucrase/invertase"/>
    <property type="match status" value="1"/>
</dbReference>
<protein>
    <recommendedName>
        <fullName evidence="2">beta-fructofuranosidase</fullName>
        <ecNumber evidence="2">3.2.1.26</ecNumber>
    </recommendedName>
</protein>
<dbReference type="InterPro" id="IPR001362">
    <property type="entry name" value="Glyco_hydro_32"/>
</dbReference>
<accession>A0A1Y4SUJ9</accession>
<dbReference type="EMBL" id="NFLJ01000041">
    <property type="protein sequence ID" value="OUQ32661.1"/>
    <property type="molecule type" value="Genomic_DNA"/>
</dbReference>
<keyword evidence="9" id="KW-1185">Reference proteome</keyword>
<evidence type="ECO:0000256" key="3">
    <source>
        <dbReference type="ARBA" id="ARBA00022801"/>
    </source>
</evidence>
<dbReference type="Gene3D" id="2.115.10.20">
    <property type="entry name" value="Glycosyl hydrolase domain, family 43"/>
    <property type="match status" value="1"/>
</dbReference>
<evidence type="ECO:0000259" key="6">
    <source>
        <dbReference type="Pfam" id="PF00251"/>
    </source>
</evidence>
<feature type="domain" description="Glycosyl hydrolase family 32 C-terminal" evidence="7">
    <location>
        <begin position="365"/>
        <end position="420"/>
    </location>
</feature>